<sequence length="98" mass="11498">MIIGNTRLRAVDQSVPVYFAHDIFTSFVVTWIVSNYFMDSSFSYLEQSITSILRRNFQTAQEPQKSDELLLLPELTLLARRWVSGEEWMTETEESEKE</sequence>
<evidence type="ECO:0000313" key="2">
    <source>
        <dbReference type="Proteomes" id="UP000499080"/>
    </source>
</evidence>
<dbReference type="Proteomes" id="UP000499080">
    <property type="component" value="Unassembled WGS sequence"/>
</dbReference>
<reference evidence="1 2" key="1">
    <citation type="journal article" date="2019" name="Sci. Rep.">
        <title>Orb-weaving spider Araneus ventricosus genome elucidates the spidroin gene catalogue.</title>
        <authorList>
            <person name="Kono N."/>
            <person name="Nakamura H."/>
            <person name="Ohtoshi R."/>
            <person name="Moran D.A.P."/>
            <person name="Shinohara A."/>
            <person name="Yoshida Y."/>
            <person name="Fujiwara M."/>
            <person name="Mori M."/>
            <person name="Tomita M."/>
            <person name="Arakawa K."/>
        </authorList>
    </citation>
    <scope>NUCLEOTIDE SEQUENCE [LARGE SCALE GENOMIC DNA]</scope>
</reference>
<name>A0A4Y2MJH6_ARAVE</name>
<evidence type="ECO:0000313" key="1">
    <source>
        <dbReference type="EMBL" id="GBN27305.1"/>
    </source>
</evidence>
<proteinExistence type="predicted"/>
<comment type="caution">
    <text evidence="1">The sequence shown here is derived from an EMBL/GenBank/DDBJ whole genome shotgun (WGS) entry which is preliminary data.</text>
</comment>
<dbReference type="AlphaFoldDB" id="A0A4Y2MJH6"/>
<protein>
    <submittedName>
        <fullName evidence="1">Uncharacterized protein</fullName>
    </submittedName>
</protein>
<gene>
    <name evidence="1" type="ORF">AVEN_39184_1</name>
</gene>
<dbReference type="EMBL" id="BGPR01007499">
    <property type="protein sequence ID" value="GBN27305.1"/>
    <property type="molecule type" value="Genomic_DNA"/>
</dbReference>
<accession>A0A4Y2MJH6</accession>
<organism evidence="1 2">
    <name type="scientific">Araneus ventricosus</name>
    <name type="common">Orbweaver spider</name>
    <name type="synonym">Epeira ventricosa</name>
    <dbReference type="NCBI Taxonomy" id="182803"/>
    <lineage>
        <taxon>Eukaryota</taxon>
        <taxon>Metazoa</taxon>
        <taxon>Ecdysozoa</taxon>
        <taxon>Arthropoda</taxon>
        <taxon>Chelicerata</taxon>
        <taxon>Arachnida</taxon>
        <taxon>Araneae</taxon>
        <taxon>Araneomorphae</taxon>
        <taxon>Entelegynae</taxon>
        <taxon>Araneoidea</taxon>
        <taxon>Araneidae</taxon>
        <taxon>Araneus</taxon>
    </lineage>
</organism>
<keyword evidence="2" id="KW-1185">Reference proteome</keyword>